<dbReference type="Gene3D" id="3.60.10.10">
    <property type="entry name" value="Endonuclease/exonuclease/phosphatase"/>
    <property type="match status" value="1"/>
</dbReference>
<evidence type="ECO:0000313" key="3">
    <source>
        <dbReference type="Proteomes" id="UP000194999"/>
    </source>
</evidence>
<dbReference type="SUPFAM" id="SSF56219">
    <property type="entry name" value="DNase I-like"/>
    <property type="match status" value="1"/>
</dbReference>
<name>A0A252B006_9PROT</name>
<sequence>MLAFTLACTPQAIAQPLKFATWNMEWLLDTASPLSATAPADIPRRTNQDLAALATYAQHLNADVIGFQEVATPAIAARVFTPTNYQIFMTQDSVLQRTGAAIRLGLNATQNPDFTALALNPALTPHPLRSGLDLTLHKGKTSLRLLVVHLKTGCWDNAPTEKEHSCPLLVQQFAALHTWVAARQNAHEAFAIMGDFNRRMTPHDPFFQTLVHDTPLTLATAGAASPCAGGGYFIDHIILGGAASAWAAPYSLRVMVYQPAEKNVLSDHCPVSVLVNMPEY</sequence>
<dbReference type="RefSeq" id="WP_257640712.1">
    <property type="nucleotide sequence ID" value="NZ_JOOY01000123.1"/>
</dbReference>
<evidence type="ECO:0000313" key="2">
    <source>
        <dbReference type="EMBL" id="OUI97676.1"/>
    </source>
</evidence>
<comment type="caution">
    <text evidence="2">The sequence shown here is derived from an EMBL/GenBank/DDBJ whole genome shotgun (WGS) entry which is preliminary data.</text>
</comment>
<dbReference type="InterPro" id="IPR036691">
    <property type="entry name" value="Endo/exonu/phosph_ase_sf"/>
</dbReference>
<feature type="domain" description="Endonuclease/exonuclease/phosphatase" evidence="1">
    <location>
        <begin position="20"/>
        <end position="268"/>
    </location>
</feature>
<protein>
    <recommendedName>
        <fullName evidence="1">Endonuclease/exonuclease/phosphatase domain-containing protein</fullName>
    </recommendedName>
</protein>
<dbReference type="GO" id="GO:0003824">
    <property type="term" value="F:catalytic activity"/>
    <property type="evidence" value="ECO:0007669"/>
    <property type="project" value="InterPro"/>
</dbReference>
<dbReference type="AlphaFoldDB" id="A0A252B006"/>
<reference evidence="2 3" key="1">
    <citation type="submission" date="2014-06" db="EMBL/GenBank/DDBJ databases">
        <authorList>
            <person name="Ju J."/>
            <person name="Zhang J."/>
        </authorList>
    </citation>
    <scope>NUCLEOTIDE SEQUENCE [LARGE SCALE GENOMIC DNA]</scope>
    <source>
        <strain evidence="2">DmW_048</strain>
    </source>
</reference>
<accession>A0A252B006</accession>
<dbReference type="EMBL" id="JOOY01000123">
    <property type="protein sequence ID" value="OUI97676.1"/>
    <property type="molecule type" value="Genomic_DNA"/>
</dbReference>
<gene>
    <name evidence="2" type="ORF">HK15_01510</name>
</gene>
<dbReference type="Proteomes" id="UP000194999">
    <property type="component" value="Unassembled WGS sequence"/>
</dbReference>
<evidence type="ECO:0000259" key="1">
    <source>
        <dbReference type="Pfam" id="PF03372"/>
    </source>
</evidence>
<dbReference type="Pfam" id="PF03372">
    <property type="entry name" value="Exo_endo_phos"/>
    <property type="match status" value="1"/>
</dbReference>
<dbReference type="InterPro" id="IPR005135">
    <property type="entry name" value="Endo/exonuclease/phosphatase"/>
</dbReference>
<proteinExistence type="predicted"/>
<organism evidence="2 3">
    <name type="scientific">Acetobacter orientalis</name>
    <dbReference type="NCBI Taxonomy" id="146474"/>
    <lineage>
        <taxon>Bacteria</taxon>
        <taxon>Pseudomonadati</taxon>
        <taxon>Pseudomonadota</taxon>
        <taxon>Alphaproteobacteria</taxon>
        <taxon>Acetobacterales</taxon>
        <taxon>Acetobacteraceae</taxon>
        <taxon>Acetobacter</taxon>
    </lineage>
</organism>